<keyword evidence="3 6" id="KW-0812">Transmembrane</keyword>
<feature type="transmembrane region" description="Helical" evidence="6">
    <location>
        <begin position="85"/>
        <end position="103"/>
    </location>
</feature>
<protein>
    <recommendedName>
        <fullName evidence="9">YitT family protein</fullName>
    </recommendedName>
</protein>
<dbReference type="RefSeq" id="WP_068170846.1">
    <property type="nucleotide sequence ID" value="NZ_AOGK01000002.1"/>
</dbReference>
<gene>
    <name evidence="7" type="ORF">H010_02447</name>
</gene>
<evidence type="ECO:0000256" key="3">
    <source>
        <dbReference type="ARBA" id="ARBA00022692"/>
    </source>
</evidence>
<feature type="transmembrane region" description="Helical" evidence="6">
    <location>
        <begin position="115"/>
        <end position="133"/>
    </location>
</feature>
<organism evidence="7 8">
    <name type="scientific">Hydrogenophaga taeniospiralis CCUG 15921</name>
    <dbReference type="NCBI Taxonomy" id="1281780"/>
    <lineage>
        <taxon>Bacteria</taxon>
        <taxon>Pseudomonadati</taxon>
        <taxon>Pseudomonadota</taxon>
        <taxon>Betaproteobacteria</taxon>
        <taxon>Burkholderiales</taxon>
        <taxon>Comamonadaceae</taxon>
        <taxon>Hydrogenophaga</taxon>
    </lineage>
</organism>
<dbReference type="PANTHER" id="PTHR33545:SF5">
    <property type="entry name" value="UPF0750 MEMBRANE PROTEIN YITT"/>
    <property type="match status" value="1"/>
</dbReference>
<sequence>MDPATPVTPIPTAHSWFDDIHALIAGSLFVALGMTMFGHAGLLTGGVAGVAFLASYASGLAFGLFFFLFSLPFFVLSWVRLGPVFTFKSFGAVALVSACTTLAPKVVRFELLNPWVASVLGGFLIGFGLLALLRHQASVGGVNILAQWLQQAKGMSAGKVQMSVDLVVVLAAFWVLPPIQVAQSVVGAVAIGAILALNHRPGRYLGV</sequence>
<dbReference type="InterPro" id="IPR003740">
    <property type="entry name" value="YitT"/>
</dbReference>
<dbReference type="Pfam" id="PF02588">
    <property type="entry name" value="YitT_membrane"/>
    <property type="match status" value="1"/>
</dbReference>
<evidence type="ECO:0008006" key="9">
    <source>
        <dbReference type="Google" id="ProtNLM"/>
    </source>
</evidence>
<dbReference type="EMBL" id="AOGK01000002">
    <property type="protein sequence ID" value="MDG5974092.1"/>
    <property type="molecule type" value="Genomic_DNA"/>
</dbReference>
<keyword evidence="4 6" id="KW-1133">Transmembrane helix</keyword>
<dbReference type="OrthoDB" id="3296441at2"/>
<evidence type="ECO:0000256" key="6">
    <source>
        <dbReference type="SAM" id="Phobius"/>
    </source>
</evidence>
<proteinExistence type="predicted"/>
<evidence type="ECO:0000313" key="7">
    <source>
        <dbReference type="EMBL" id="MDG5974092.1"/>
    </source>
</evidence>
<dbReference type="InterPro" id="IPR051461">
    <property type="entry name" value="UPF0750_membrane"/>
</dbReference>
<evidence type="ECO:0000256" key="4">
    <source>
        <dbReference type="ARBA" id="ARBA00022989"/>
    </source>
</evidence>
<feature type="transmembrane region" description="Helical" evidence="6">
    <location>
        <begin position="20"/>
        <end position="53"/>
    </location>
</feature>
<comment type="caution">
    <text evidence="7">The sequence shown here is derived from an EMBL/GenBank/DDBJ whole genome shotgun (WGS) entry which is preliminary data.</text>
</comment>
<feature type="transmembrane region" description="Helical" evidence="6">
    <location>
        <begin position="171"/>
        <end position="197"/>
    </location>
</feature>
<feature type="transmembrane region" description="Helical" evidence="6">
    <location>
        <begin position="60"/>
        <end position="79"/>
    </location>
</feature>
<evidence type="ECO:0000256" key="5">
    <source>
        <dbReference type="ARBA" id="ARBA00023136"/>
    </source>
</evidence>
<dbReference type="Proteomes" id="UP001152876">
    <property type="component" value="Unassembled WGS sequence"/>
</dbReference>
<accession>A0A9X4NMV0</accession>
<comment type="subcellular location">
    <subcellularLocation>
        <location evidence="1">Cell membrane</location>
        <topology evidence="1">Multi-pass membrane protein</topology>
    </subcellularLocation>
</comment>
<dbReference type="PANTHER" id="PTHR33545">
    <property type="entry name" value="UPF0750 MEMBRANE PROTEIN YITT-RELATED"/>
    <property type="match status" value="1"/>
</dbReference>
<evidence type="ECO:0000313" key="8">
    <source>
        <dbReference type="Proteomes" id="UP001152876"/>
    </source>
</evidence>
<evidence type="ECO:0000256" key="2">
    <source>
        <dbReference type="ARBA" id="ARBA00022475"/>
    </source>
</evidence>
<keyword evidence="8" id="KW-1185">Reference proteome</keyword>
<evidence type="ECO:0000256" key="1">
    <source>
        <dbReference type="ARBA" id="ARBA00004651"/>
    </source>
</evidence>
<name>A0A9X4NMV0_9BURK</name>
<keyword evidence="5 6" id="KW-0472">Membrane</keyword>
<keyword evidence="2" id="KW-1003">Cell membrane</keyword>
<dbReference type="GO" id="GO:0005886">
    <property type="term" value="C:plasma membrane"/>
    <property type="evidence" value="ECO:0007669"/>
    <property type="project" value="UniProtKB-SubCell"/>
</dbReference>
<reference evidence="7" key="1">
    <citation type="submission" date="2013-01" db="EMBL/GenBank/DDBJ databases">
        <title>Genome draft of Hydrogenophaga taeniospiralis 2K1.</title>
        <authorList>
            <person name="Gomila M."/>
            <person name="Lalucat J."/>
        </authorList>
    </citation>
    <scope>NUCLEOTIDE SEQUENCE</scope>
    <source>
        <strain evidence="7">CCUG 15921</strain>
    </source>
</reference>
<dbReference type="AlphaFoldDB" id="A0A9X4NMV0"/>